<accession>A0AAW6TIA0</accession>
<dbReference type="RefSeq" id="WP_282714994.1">
    <property type="nucleotide sequence ID" value="NZ_JASCRY010000001.1"/>
</dbReference>
<dbReference type="EC" id="2.4.-.-" evidence="2"/>
<dbReference type="Proteomes" id="UP001228643">
    <property type="component" value="Unassembled WGS sequence"/>
</dbReference>
<dbReference type="CDD" id="cd03811">
    <property type="entry name" value="GT4_GT28_WabH-like"/>
    <property type="match status" value="1"/>
</dbReference>
<feature type="domain" description="Glycosyl transferase family 1" evidence="1">
    <location>
        <begin position="192"/>
        <end position="342"/>
    </location>
</feature>
<organism evidence="2 3">
    <name type="scientific">Flavobacterium yafengii</name>
    <dbReference type="NCBI Taxonomy" id="3041253"/>
    <lineage>
        <taxon>Bacteria</taxon>
        <taxon>Pseudomonadati</taxon>
        <taxon>Bacteroidota</taxon>
        <taxon>Flavobacteriia</taxon>
        <taxon>Flavobacteriales</taxon>
        <taxon>Flavobacteriaceae</taxon>
        <taxon>Flavobacterium</taxon>
    </lineage>
</organism>
<sequence>MIKQNFKYKIALIGYRLSGGGSEKVMAALSIFFDKIGIDVYNIIILDEVSYPYAGKLVNLGLLKDNKNGFVDKYKRLIALRNCLNANDFDYIIDFRFRIKPIQELIVSRLIYNTKTIFTVHSFLIDHYMPNNSLLARFMYNHCYANVAIVEEMKELIERKHNLKNVVTISNPVNLEEVNEKCTESIEIEFDYIIAIGQYESPIKQFDKLILSYANSSLPHKNIHLIILGKGNKIPLESIAEASGISEYVHFLEYQNNPFKYISKAKFLVLTSKNEGFANVLLEALACETPVIAFDCPCGPSVIIKDKKNGILVENQNLQKLTEAMNLLESDESLYLHCKQNALESIKPFLLNTIGQQWLELMKMEDILSTTKLEL</sequence>
<gene>
    <name evidence="2" type="ORF">QLS97_06065</name>
</gene>
<keyword evidence="3" id="KW-1185">Reference proteome</keyword>
<dbReference type="GO" id="GO:0016757">
    <property type="term" value="F:glycosyltransferase activity"/>
    <property type="evidence" value="ECO:0007669"/>
    <property type="project" value="UniProtKB-KW"/>
</dbReference>
<protein>
    <submittedName>
        <fullName evidence="2">Glycosyltransferase</fullName>
        <ecNumber evidence="2">2.4.-.-</ecNumber>
    </submittedName>
</protein>
<dbReference type="Gene3D" id="3.40.50.2000">
    <property type="entry name" value="Glycogen Phosphorylase B"/>
    <property type="match status" value="2"/>
</dbReference>
<dbReference type="AlphaFoldDB" id="A0AAW6TIA0"/>
<comment type="caution">
    <text evidence="2">The sequence shown here is derived from an EMBL/GenBank/DDBJ whole genome shotgun (WGS) entry which is preliminary data.</text>
</comment>
<dbReference type="EMBL" id="JASCRY010000001">
    <property type="protein sequence ID" value="MDI5949204.1"/>
    <property type="molecule type" value="Genomic_DNA"/>
</dbReference>
<name>A0AAW6TIA0_9FLAO</name>
<dbReference type="InterPro" id="IPR001296">
    <property type="entry name" value="Glyco_trans_1"/>
</dbReference>
<evidence type="ECO:0000313" key="2">
    <source>
        <dbReference type="EMBL" id="MDI5949204.1"/>
    </source>
</evidence>
<dbReference type="SUPFAM" id="SSF53756">
    <property type="entry name" value="UDP-Glycosyltransferase/glycogen phosphorylase"/>
    <property type="match status" value="1"/>
</dbReference>
<keyword evidence="2" id="KW-0328">Glycosyltransferase</keyword>
<reference evidence="2 3" key="1">
    <citation type="submission" date="2023-04" db="EMBL/GenBank/DDBJ databases">
        <title>Two novel species of Flavobacterium.</title>
        <authorList>
            <person name="Liu Q."/>
            <person name="Xin Y.-H."/>
        </authorList>
    </citation>
    <scope>NUCLEOTIDE SEQUENCE [LARGE SCALE GENOMIC DNA]</scope>
    <source>
        <strain evidence="2 3">LB2P87</strain>
    </source>
</reference>
<evidence type="ECO:0000259" key="1">
    <source>
        <dbReference type="Pfam" id="PF00534"/>
    </source>
</evidence>
<dbReference type="Pfam" id="PF00534">
    <property type="entry name" value="Glycos_transf_1"/>
    <property type="match status" value="1"/>
</dbReference>
<evidence type="ECO:0000313" key="3">
    <source>
        <dbReference type="Proteomes" id="UP001228643"/>
    </source>
</evidence>
<proteinExistence type="predicted"/>
<dbReference type="PANTHER" id="PTHR12526">
    <property type="entry name" value="GLYCOSYLTRANSFERASE"/>
    <property type="match status" value="1"/>
</dbReference>
<keyword evidence="2" id="KW-0808">Transferase</keyword>